<dbReference type="Proteomes" id="UP000182652">
    <property type="component" value="Unassembled WGS sequence"/>
</dbReference>
<feature type="transmembrane region" description="Helical" evidence="11">
    <location>
        <begin position="27"/>
        <end position="50"/>
    </location>
</feature>
<evidence type="ECO:0000256" key="9">
    <source>
        <dbReference type="ARBA" id="ARBA00023012"/>
    </source>
</evidence>
<dbReference type="SUPFAM" id="SSF55874">
    <property type="entry name" value="ATPase domain of HSP90 chaperone/DNA topoisomerase II/histidine kinase"/>
    <property type="match status" value="1"/>
</dbReference>
<dbReference type="AlphaFoldDB" id="A0A1H4KWE1"/>
<evidence type="ECO:0000313" key="15">
    <source>
        <dbReference type="Proteomes" id="UP000182652"/>
    </source>
</evidence>
<dbReference type="RefSeq" id="WP_066216278.1">
    <property type="nucleotide sequence ID" value="NZ_FNSN01000003.1"/>
</dbReference>
<dbReference type="GO" id="GO:0005886">
    <property type="term" value="C:plasma membrane"/>
    <property type="evidence" value="ECO:0007669"/>
    <property type="project" value="UniProtKB-SubCell"/>
</dbReference>
<dbReference type="EMBL" id="FNSN01000003">
    <property type="protein sequence ID" value="SEB62408.1"/>
    <property type="molecule type" value="Genomic_DNA"/>
</dbReference>
<evidence type="ECO:0000256" key="6">
    <source>
        <dbReference type="ARBA" id="ARBA00022692"/>
    </source>
</evidence>
<proteinExistence type="predicted"/>
<dbReference type="InterPro" id="IPR036097">
    <property type="entry name" value="HisK_dim/P_sf"/>
</dbReference>
<organism evidence="14 15">
    <name type="scientific">Arthrobacter woluwensis</name>
    <dbReference type="NCBI Taxonomy" id="156980"/>
    <lineage>
        <taxon>Bacteria</taxon>
        <taxon>Bacillati</taxon>
        <taxon>Actinomycetota</taxon>
        <taxon>Actinomycetes</taxon>
        <taxon>Micrococcales</taxon>
        <taxon>Micrococcaceae</taxon>
        <taxon>Arthrobacter</taxon>
    </lineage>
</organism>
<dbReference type="PROSITE" id="PS50109">
    <property type="entry name" value="HIS_KIN"/>
    <property type="match status" value="1"/>
</dbReference>
<keyword evidence="8 11" id="KW-1133">Transmembrane helix</keyword>
<evidence type="ECO:0000256" key="8">
    <source>
        <dbReference type="ARBA" id="ARBA00022989"/>
    </source>
</evidence>
<evidence type="ECO:0000256" key="1">
    <source>
        <dbReference type="ARBA" id="ARBA00000085"/>
    </source>
</evidence>
<feature type="domain" description="HAMP" evidence="13">
    <location>
        <begin position="100"/>
        <end position="153"/>
    </location>
</feature>
<keyword evidence="5" id="KW-0808">Transferase</keyword>
<evidence type="ECO:0000259" key="12">
    <source>
        <dbReference type="PROSITE" id="PS50109"/>
    </source>
</evidence>
<dbReference type="PANTHER" id="PTHR45436:SF5">
    <property type="entry name" value="SENSOR HISTIDINE KINASE TRCS"/>
    <property type="match status" value="1"/>
</dbReference>
<evidence type="ECO:0000256" key="5">
    <source>
        <dbReference type="ARBA" id="ARBA00022679"/>
    </source>
</evidence>
<dbReference type="EC" id="2.7.13.3" evidence="3"/>
<comment type="subcellular location">
    <subcellularLocation>
        <location evidence="2">Cell membrane</location>
    </subcellularLocation>
</comment>
<dbReference type="GO" id="GO:0000155">
    <property type="term" value="F:phosphorelay sensor kinase activity"/>
    <property type="evidence" value="ECO:0007669"/>
    <property type="project" value="InterPro"/>
</dbReference>
<dbReference type="Pfam" id="PF00512">
    <property type="entry name" value="HisKA"/>
    <property type="match status" value="1"/>
</dbReference>
<dbReference type="CDD" id="cd00082">
    <property type="entry name" value="HisKA"/>
    <property type="match status" value="1"/>
</dbReference>
<dbReference type="InterPro" id="IPR005467">
    <property type="entry name" value="His_kinase_dom"/>
</dbReference>
<evidence type="ECO:0000256" key="4">
    <source>
        <dbReference type="ARBA" id="ARBA00022553"/>
    </source>
</evidence>
<dbReference type="SUPFAM" id="SSF158472">
    <property type="entry name" value="HAMP domain-like"/>
    <property type="match status" value="1"/>
</dbReference>
<evidence type="ECO:0000256" key="3">
    <source>
        <dbReference type="ARBA" id="ARBA00012438"/>
    </source>
</evidence>
<dbReference type="CDD" id="cd06225">
    <property type="entry name" value="HAMP"/>
    <property type="match status" value="1"/>
</dbReference>
<evidence type="ECO:0000256" key="7">
    <source>
        <dbReference type="ARBA" id="ARBA00022777"/>
    </source>
</evidence>
<dbReference type="Gene3D" id="6.10.340.10">
    <property type="match status" value="1"/>
</dbReference>
<dbReference type="InterPro" id="IPR003661">
    <property type="entry name" value="HisK_dim/P_dom"/>
</dbReference>
<dbReference type="PANTHER" id="PTHR45436">
    <property type="entry name" value="SENSOR HISTIDINE KINASE YKOH"/>
    <property type="match status" value="1"/>
</dbReference>
<comment type="catalytic activity">
    <reaction evidence="1">
        <text>ATP + protein L-histidine = ADP + protein N-phospho-L-histidine.</text>
        <dbReference type="EC" id="2.7.13.3"/>
    </reaction>
</comment>
<dbReference type="PROSITE" id="PS50885">
    <property type="entry name" value="HAMP"/>
    <property type="match status" value="1"/>
</dbReference>
<keyword evidence="10 11" id="KW-0472">Membrane</keyword>
<protein>
    <recommendedName>
        <fullName evidence="3">histidine kinase</fullName>
        <ecNumber evidence="3">2.7.13.3</ecNumber>
    </recommendedName>
</protein>
<accession>A0A1H4KWE1</accession>
<sequence length="375" mass="40016">MSGLPPASVTTAPSQPRPRGLGLRLKLTLSYAAFLFVSGSGFFALVLLLLRYLPAGFLVTVDGGFAPSRRDLMEALLPKAALGLLFFAVVGLVGGWLLAGAMLRPIGRIHEVALAVQRGEVDRRIRLEGKGDELRELADSVDAMLDRLSAMLEEQRRFAANASHELRTPHAVMGGMLELAASDPDAVDVPHLLRRLREVNTRATGTVEALLALTRAEGSRLLPEPCDLAELAEEALGSQREELESRRITVLADYGGAPVEGDRVLLAQLVGNLVRNAVVHNLAEGGDLWLRTGEEPGGEAFLEIQNPGETVSQELLGRLTEPFVQGRGRQAGPGRGSGLGLAIVAAIAQAHGARLDLTARPEGGLRVRVTFPQAE</sequence>
<evidence type="ECO:0000256" key="10">
    <source>
        <dbReference type="ARBA" id="ARBA00023136"/>
    </source>
</evidence>
<keyword evidence="6 11" id="KW-0812">Transmembrane</keyword>
<evidence type="ECO:0000313" key="14">
    <source>
        <dbReference type="EMBL" id="SEB62408.1"/>
    </source>
</evidence>
<evidence type="ECO:0000256" key="2">
    <source>
        <dbReference type="ARBA" id="ARBA00004236"/>
    </source>
</evidence>
<keyword evidence="15" id="KW-1185">Reference proteome</keyword>
<dbReference type="Gene3D" id="1.10.287.130">
    <property type="match status" value="1"/>
</dbReference>
<evidence type="ECO:0000256" key="11">
    <source>
        <dbReference type="SAM" id="Phobius"/>
    </source>
</evidence>
<keyword evidence="9" id="KW-0902">Two-component regulatory system</keyword>
<reference evidence="14 15" key="1">
    <citation type="submission" date="2016-10" db="EMBL/GenBank/DDBJ databases">
        <authorList>
            <person name="de Groot N.N."/>
        </authorList>
    </citation>
    <scope>NUCLEOTIDE SEQUENCE [LARGE SCALE GENOMIC DNA]</scope>
    <source>
        <strain evidence="14 15">DSM 10495</strain>
    </source>
</reference>
<dbReference type="InterPro" id="IPR036890">
    <property type="entry name" value="HATPase_C_sf"/>
</dbReference>
<dbReference type="InterPro" id="IPR003660">
    <property type="entry name" value="HAMP_dom"/>
</dbReference>
<gene>
    <name evidence="14" type="ORF">SAMN04489745_0811</name>
</gene>
<dbReference type="PRINTS" id="PR00344">
    <property type="entry name" value="BCTRLSENSOR"/>
</dbReference>
<dbReference type="InterPro" id="IPR003594">
    <property type="entry name" value="HATPase_dom"/>
</dbReference>
<dbReference type="SMART" id="SM00387">
    <property type="entry name" value="HATPase_c"/>
    <property type="match status" value="1"/>
</dbReference>
<dbReference type="Gene3D" id="3.30.565.10">
    <property type="entry name" value="Histidine kinase-like ATPase, C-terminal domain"/>
    <property type="match status" value="1"/>
</dbReference>
<keyword evidence="7 14" id="KW-0418">Kinase</keyword>
<dbReference type="Pfam" id="PF02518">
    <property type="entry name" value="HATPase_c"/>
    <property type="match status" value="1"/>
</dbReference>
<name>A0A1H4KWE1_9MICC</name>
<evidence type="ECO:0000259" key="13">
    <source>
        <dbReference type="PROSITE" id="PS50885"/>
    </source>
</evidence>
<dbReference type="STRING" id="156980.SAMN04489745_0811"/>
<dbReference type="InterPro" id="IPR050428">
    <property type="entry name" value="TCS_sensor_his_kinase"/>
</dbReference>
<dbReference type="SMART" id="SM00388">
    <property type="entry name" value="HisKA"/>
    <property type="match status" value="1"/>
</dbReference>
<keyword evidence="4" id="KW-0597">Phosphoprotein</keyword>
<dbReference type="SMART" id="SM00304">
    <property type="entry name" value="HAMP"/>
    <property type="match status" value="1"/>
</dbReference>
<feature type="domain" description="Histidine kinase" evidence="12">
    <location>
        <begin position="161"/>
        <end position="375"/>
    </location>
</feature>
<feature type="transmembrane region" description="Helical" evidence="11">
    <location>
        <begin position="80"/>
        <end position="99"/>
    </location>
</feature>
<dbReference type="InterPro" id="IPR004358">
    <property type="entry name" value="Sig_transdc_His_kin-like_C"/>
</dbReference>
<dbReference type="Pfam" id="PF00672">
    <property type="entry name" value="HAMP"/>
    <property type="match status" value="1"/>
</dbReference>
<dbReference type="SUPFAM" id="SSF47384">
    <property type="entry name" value="Homodimeric domain of signal transducing histidine kinase"/>
    <property type="match status" value="1"/>
</dbReference>